<dbReference type="PANTHER" id="PTHR46558">
    <property type="entry name" value="TRACRIPTIONAL REGULATORY PROTEIN-RELATED-RELATED"/>
    <property type="match status" value="1"/>
</dbReference>
<dbReference type="Proteomes" id="UP000824262">
    <property type="component" value="Unassembled WGS sequence"/>
</dbReference>
<protein>
    <submittedName>
        <fullName evidence="5">Helix-turn-helix transcriptional regulator</fullName>
    </submittedName>
</protein>
<dbReference type="PROSITE" id="PS50943">
    <property type="entry name" value="HTH_CROC1"/>
    <property type="match status" value="1"/>
</dbReference>
<dbReference type="InterPro" id="IPR010982">
    <property type="entry name" value="Lambda_DNA-bd_dom_sf"/>
</dbReference>
<dbReference type="SUPFAM" id="SSF47413">
    <property type="entry name" value="lambda repressor-like DNA-binding domains"/>
    <property type="match status" value="1"/>
</dbReference>
<feature type="region of interest" description="Disordered" evidence="2">
    <location>
        <begin position="72"/>
        <end position="99"/>
    </location>
</feature>
<gene>
    <name evidence="5" type="ORF">IAB77_07095</name>
</gene>
<dbReference type="PANTHER" id="PTHR46558:SF13">
    <property type="entry name" value="HTH-TYPE TRANSCRIPTIONAL REGULATOR IMMR"/>
    <property type="match status" value="1"/>
</dbReference>
<reference evidence="5" key="2">
    <citation type="journal article" date="2021" name="PeerJ">
        <title>Extensive microbial diversity within the chicken gut microbiome revealed by metagenomics and culture.</title>
        <authorList>
            <person name="Gilroy R."/>
            <person name="Ravi A."/>
            <person name="Getino M."/>
            <person name="Pursley I."/>
            <person name="Horton D.L."/>
            <person name="Alikhan N.F."/>
            <person name="Baker D."/>
            <person name="Gharbi K."/>
            <person name="Hall N."/>
            <person name="Watson M."/>
            <person name="Adriaenssens E.M."/>
            <person name="Foster-Nyarko E."/>
            <person name="Jarju S."/>
            <person name="Secka A."/>
            <person name="Antonio M."/>
            <person name="Oren A."/>
            <person name="Chaudhuri R.R."/>
            <person name="La Ragione R."/>
            <person name="Hildebrand F."/>
            <person name="Pallen M.J."/>
        </authorList>
    </citation>
    <scope>NUCLEOTIDE SEQUENCE</scope>
    <source>
        <strain evidence="5">ChiBcolR7-354</strain>
    </source>
</reference>
<feature type="transmembrane region" description="Helical" evidence="3">
    <location>
        <begin position="117"/>
        <end position="142"/>
    </location>
</feature>
<dbReference type="SMART" id="SM00530">
    <property type="entry name" value="HTH_XRE"/>
    <property type="match status" value="1"/>
</dbReference>
<evidence type="ECO:0000259" key="4">
    <source>
        <dbReference type="PROSITE" id="PS50943"/>
    </source>
</evidence>
<evidence type="ECO:0000256" key="3">
    <source>
        <dbReference type="SAM" id="Phobius"/>
    </source>
</evidence>
<keyword evidence="3" id="KW-1133">Transmembrane helix</keyword>
<dbReference type="AlphaFoldDB" id="A0A9D1CU23"/>
<dbReference type="Pfam" id="PF01381">
    <property type="entry name" value="HTH_3"/>
    <property type="match status" value="1"/>
</dbReference>
<sequence length="217" mass="22869">MKLHEKIYYCRKRAGLSQEELSGRVGVSRQAVSKWETGESVPETGKLAALAAALGVTVDWLLSEDEPEQPRYDYGYGGGQASGAEGEPESGGRPKGGSAQDWVDTLPRYLRGFARRWGWLAGVYIALSGLPFVLIGAIAAAVSNRMFSSFGAFDDFRSISGLGGMIEVGGITIPMEGSVTLSNPMAPFAAALIIIGAVLIVSGTVLAVVLKRKSAGK</sequence>
<organism evidence="5 6">
    <name type="scientific">Candidatus Scatomorpha intestinavium</name>
    <dbReference type="NCBI Taxonomy" id="2840922"/>
    <lineage>
        <taxon>Bacteria</taxon>
        <taxon>Bacillati</taxon>
        <taxon>Bacillota</taxon>
        <taxon>Clostridia</taxon>
        <taxon>Eubacteriales</taxon>
        <taxon>Candidatus Scatomorpha</taxon>
    </lineage>
</organism>
<evidence type="ECO:0000313" key="5">
    <source>
        <dbReference type="EMBL" id="HIQ79010.1"/>
    </source>
</evidence>
<dbReference type="EMBL" id="DVGA01000071">
    <property type="protein sequence ID" value="HIQ79010.1"/>
    <property type="molecule type" value="Genomic_DNA"/>
</dbReference>
<dbReference type="InterPro" id="IPR001387">
    <property type="entry name" value="Cro/C1-type_HTH"/>
</dbReference>
<name>A0A9D1CU23_9FIRM</name>
<dbReference type="Gene3D" id="1.10.260.40">
    <property type="entry name" value="lambda repressor-like DNA-binding domains"/>
    <property type="match status" value="1"/>
</dbReference>
<feature type="transmembrane region" description="Helical" evidence="3">
    <location>
        <begin position="188"/>
        <end position="210"/>
    </location>
</feature>
<evidence type="ECO:0000313" key="6">
    <source>
        <dbReference type="Proteomes" id="UP000824262"/>
    </source>
</evidence>
<evidence type="ECO:0000256" key="1">
    <source>
        <dbReference type="ARBA" id="ARBA00023125"/>
    </source>
</evidence>
<proteinExistence type="predicted"/>
<dbReference type="GO" id="GO:0003677">
    <property type="term" value="F:DNA binding"/>
    <property type="evidence" value="ECO:0007669"/>
    <property type="project" value="UniProtKB-KW"/>
</dbReference>
<reference evidence="5" key="1">
    <citation type="submission" date="2020-10" db="EMBL/GenBank/DDBJ databases">
        <authorList>
            <person name="Gilroy R."/>
        </authorList>
    </citation>
    <scope>NUCLEOTIDE SEQUENCE</scope>
    <source>
        <strain evidence="5">ChiBcolR7-354</strain>
    </source>
</reference>
<keyword evidence="1" id="KW-0238">DNA-binding</keyword>
<accession>A0A9D1CU23</accession>
<keyword evidence="3" id="KW-0812">Transmembrane</keyword>
<comment type="caution">
    <text evidence="5">The sequence shown here is derived from an EMBL/GenBank/DDBJ whole genome shotgun (WGS) entry which is preliminary data.</text>
</comment>
<dbReference type="CDD" id="cd00093">
    <property type="entry name" value="HTH_XRE"/>
    <property type="match status" value="1"/>
</dbReference>
<feature type="domain" description="HTH cro/C1-type" evidence="4">
    <location>
        <begin position="7"/>
        <end position="61"/>
    </location>
</feature>
<evidence type="ECO:0000256" key="2">
    <source>
        <dbReference type="SAM" id="MobiDB-lite"/>
    </source>
</evidence>
<keyword evidence="3" id="KW-0472">Membrane</keyword>